<dbReference type="GO" id="GO:0003729">
    <property type="term" value="F:mRNA binding"/>
    <property type="evidence" value="ECO:0007669"/>
    <property type="project" value="TreeGrafter"/>
</dbReference>
<dbReference type="InterPro" id="IPR010334">
    <property type="entry name" value="Dcp1"/>
</dbReference>
<dbReference type="OrthoDB" id="440673at2759"/>
<proteinExistence type="inferred from homology"/>
<dbReference type="Pfam" id="PF06058">
    <property type="entry name" value="DCP1"/>
    <property type="match status" value="1"/>
</dbReference>
<dbReference type="GO" id="GO:0006397">
    <property type="term" value="P:mRNA processing"/>
    <property type="evidence" value="ECO:0007669"/>
    <property type="project" value="UniProtKB-KW"/>
</dbReference>
<gene>
    <name evidence="5" type="ORF">BCR37DRAFT_344048</name>
</gene>
<comment type="similarity">
    <text evidence="2">Belongs to the DCP1 family.</text>
</comment>
<keyword evidence="3" id="KW-0963">Cytoplasm</keyword>
<dbReference type="AlphaFoldDB" id="A0A1Y2FQI8"/>
<dbReference type="GO" id="GO:0031087">
    <property type="term" value="P:deadenylation-independent decapping of nuclear-transcribed mRNA"/>
    <property type="evidence" value="ECO:0007669"/>
    <property type="project" value="TreeGrafter"/>
</dbReference>
<dbReference type="Gene3D" id="2.30.29.30">
    <property type="entry name" value="Pleckstrin-homology domain (PH domain)/Phosphotyrosine-binding domain (PTB)"/>
    <property type="match status" value="1"/>
</dbReference>
<evidence type="ECO:0000313" key="6">
    <source>
        <dbReference type="Proteomes" id="UP000193685"/>
    </source>
</evidence>
<evidence type="ECO:0000256" key="2">
    <source>
        <dbReference type="ARBA" id="ARBA00008778"/>
    </source>
</evidence>
<reference evidence="5 6" key="1">
    <citation type="submission" date="2016-07" db="EMBL/GenBank/DDBJ databases">
        <title>Pervasive Adenine N6-methylation of Active Genes in Fungi.</title>
        <authorList>
            <consortium name="DOE Joint Genome Institute"/>
            <person name="Mondo S.J."/>
            <person name="Dannebaum R.O."/>
            <person name="Kuo R.C."/>
            <person name="Labutti K."/>
            <person name="Haridas S."/>
            <person name="Kuo A."/>
            <person name="Salamov A."/>
            <person name="Ahrendt S.R."/>
            <person name="Lipzen A."/>
            <person name="Sullivan W."/>
            <person name="Andreopoulos W.B."/>
            <person name="Clum A."/>
            <person name="Lindquist E."/>
            <person name="Daum C."/>
            <person name="Ramamoorthy G.K."/>
            <person name="Gryganskyi A."/>
            <person name="Culley D."/>
            <person name="Magnuson J.K."/>
            <person name="James T.Y."/>
            <person name="O'Malley M.A."/>
            <person name="Stajich J.E."/>
            <person name="Spatafora J.W."/>
            <person name="Visel A."/>
            <person name="Grigoriev I.V."/>
        </authorList>
    </citation>
    <scope>NUCLEOTIDE SEQUENCE [LARGE SCALE GENOMIC DNA]</scope>
    <source>
        <strain evidence="5 6">12-1054</strain>
    </source>
</reference>
<accession>A0A1Y2FQI8</accession>
<dbReference type="Proteomes" id="UP000193685">
    <property type="component" value="Unassembled WGS sequence"/>
</dbReference>
<dbReference type="GO" id="GO:0008047">
    <property type="term" value="F:enzyme activator activity"/>
    <property type="evidence" value="ECO:0007669"/>
    <property type="project" value="InterPro"/>
</dbReference>
<dbReference type="InterPro" id="IPR011993">
    <property type="entry name" value="PH-like_dom_sf"/>
</dbReference>
<dbReference type="PANTHER" id="PTHR16290:SF0">
    <property type="entry name" value="DECAPPING PROTEIN 1, ISOFORM A"/>
    <property type="match status" value="1"/>
</dbReference>
<evidence type="ECO:0000256" key="1">
    <source>
        <dbReference type="ARBA" id="ARBA00004496"/>
    </source>
</evidence>
<dbReference type="GO" id="GO:0000290">
    <property type="term" value="P:deadenylation-dependent decapping of nuclear-transcribed mRNA"/>
    <property type="evidence" value="ECO:0007669"/>
    <property type="project" value="InterPro"/>
</dbReference>
<comment type="caution">
    <text evidence="5">The sequence shown here is derived from an EMBL/GenBank/DDBJ whole genome shotgun (WGS) entry which is preliminary data.</text>
</comment>
<dbReference type="OMA" id="QIYGIWI"/>
<dbReference type="EMBL" id="MCFI01000003">
    <property type="protein sequence ID" value="ORY86248.1"/>
    <property type="molecule type" value="Genomic_DNA"/>
</dbReference>
<evidence type="ECO:0000256" key="3">
    <source>
        <dbReference type="ARBA" id="ARBA00022490"/>
    </source>
</evidence>
<keyword evidence="6" id="KW-1185">Reference proteome</keyword>
<comment type="subcellular location">
    <subcellularLocation>
        <location evidence="1">Cytoplasm</location>
    </subcellularLocation>
</comment>
<dbReference type="PANTHER" id="PTHR16290">
    <property type="entry name" value="TRANSCRIPTION FACTOR SMIF DECAPPING ENZYME DCP1"/>
    <property type="match status" value="1"/>
</dbReference>
<feature type="non-terminal residue" evidence="5">
    <location>
        <position position="113"/>
    </location>
</feature>
<dbReference type="GO" id="GO:0000932">
    <property type="term" value="C:P-body"/>
    <property type="evidence" value="ECO:0007669"/>
    <property type="project" value="TreeGrafter"/>
</dbReference>
<keyword evidence="4" id="KW-0507">mRNA processing</keyword>
<dbReference type="SUPFAM" id="SSF50729">
    <property type="entry name" value="PH domain-like"/>
    <property type="match status" value="1"/>
</dbReference>
<dbReference type="GeneID" id="63784141"/>
<sequence length="113" mass="13346">MHIRDEINLRVLKGHEAGIRGIRKQTPYVVLYNYSITEGSWAKLPYEGTLFVYETQARLCGYRILNRLSLDCFSRDIESDQDVMETEGYIIHRTGEDIWGIWIWDSKDRAELF</sequence>
<organism evidence="5 6">
    <name type="scientific">Protomyces lactucae-debilis</name>
    <dbReference type="NCBI Taxonomy" id="2754530"/>
    <lineage>
        <taxon>Eukaryota</taxon>
        <taxon>Fungi</taxon>
        <taxon>Dikarya</taxon>
        <taxon>Ascomycota</taxon>
        <taxon>Taphrinomycotina</taxon>
        <taxon>Taphrinomycetes</taxon>
        <taxon>Taphrinales</taxon>
        <taxon>Protomycetaceae</taxon>
        <taxon>Protomyces</taxon>
    </lineage>
</organism>
<dbReference type="STRING" id="56484.A0A1Y2FQI8"/>
<evidence type="ECO:0000313" key="5">
    <source>
        <dbReference type="EMBL" id="ORY86248.1"/>
    </source>
</evidence>
<name>A0A1Y2FQI8_PROLT</name>
<evidence type="ECO:0000256" key="4">
    <source>
        <dbReference type="ARBA" id="ARBA00022664"/>
    </source>
</evidence>
<dbReference type="RefSeq" id="XP_040727430.1">
    <property type="nucleotide sequence ID" value="XM_040867542.1"/>
</dbReference>
<protein>
    <submittedName>
        <fullName evidence="5">Uncharacterized protein</fullName>
    </submittedName>
</protein>